<dbReference type="OrthoDB" id="280018at2"/>
<dbReference type="AlphaFoldDB" id="A0A5B1CIY6"/>
<keyword evidence="3" id="KW-1185">Reference proteome</keyword>
<keyword evidence="1" id="KW-1133">Transmembrane helix</keyword>
<evidence type="ECO:0000256" key="1">
    <source>
        <dbReference type="SAM" id="Phobius"/>
    </source>
</evidence>
<dbReference type="Proteomes" id="UP000322699">
    <property type="component" value="Unassembled WGS sequence"/>
</dbReference>
<reference evidence="2 3" key="1">
    <citation type="submission" date="2019-08" db="EMBL/GenBank/DDBJ databases">
        <title>Deep-cultivation of Planctomycetes and their phenomic and genomic characterization uncovers novel biology.</title>
        <authorList>
            <person name="Wiegand S."/>
            <person name="Jogler M."/>
            <person name="Boedeker C."/>
            <person name="Pinto D."/>
            <person name="Vollmers J."/>
            <person name="Rivas-Marin E."/>
            <person name="Kohn T."/>
            <person name="Peeters S.H."/>
            <person name="Heuer A."/>
            <person name="Rast P."/>
            <person name="Oberbeckmann S."/>
            <person name="Bunk B."/>
            <person name="Jeske O."/>
            <person name="Meyerdierks A."/>
            <person name="Storesund J.E."/>
            <person name="Kallscheuer N."/>
            <person name="Luecker S."/>
            <person name="Lage O.M."/>
            <person name="Pohl T."/>
            <person name="Merkel B.J."/>
            <person name="Hornburger P."/>
            <person name="Mueller R.-W."/>
            <person name="Bruemmer F."/>
            <person name="Labrenz M."/>
            <person name="Spormann A.M."/>
            <person name="Op Den Camp H."/>
            <person name="Overmann J."/>
            <person name="Amann R."/>
            <person name="Jetten M.S.M."/>
            <person name="Mascher T."/>
            <person name="Medema M.H."/>
            <person name="Devos D.P."/>
            <person name="Kaster A.-K."/>
            <person name="Ovreas L."/>
            <person name="Rohde M."/>
            <person name="Galperin M.Y."/>
            <person name="Jogler C."/>
        </authorList>
    </citation>
    <scope>NUCLEOTIDE SEQUENCE [LARGE SCALE GENOMIC DNA]</scope>
    <source>
        <strain evidence="2 3">LF1</strain>
    </source>
</reference>
<proteinExistence type="predicted"/>
<accession>A0A5B1CIY6</accession>
<name>A0A5B1CIY6_9BACT</name>
<protein>
    <submittedName>
        <fullName evidence="2">Uncharacterized protein</fullName>
    </submittedName>
</protein>
<comment type="caution">
    <text evidence="2">The sequence shown here is derived from an EMBL/GenBank/DDBJ whole genome shotgun (WGS) entry which is preliminary data.</text>
</comment>
<keyword evidence="1" id="KW-0472">Membrane</keyword>
<evidence type="ECO:0000313" key="3">
    <source>
        <dbReference type="Proteomes" id="UP000322699"/>
    </source>
</evidence>
<organism evidence="2 3">
    <name type="scientific">Rubripirellula obstinata</name>
    <dbReference type="NCBI Taxonomy" id="406547"/>
    <lineage>
        <taxon>Bacteria</taxon>
        <taxon>Pseudomonadati</taxon>
        <taxon>Planctomycetota</taxon>
        <taxon>Planctomycetia</taxon>
        <taxon>Pirellulales</taxon>
        <taxon>Pirellulaceae</taxon>
        <taxon>Rubripirellula</taxon>
    </lineage>
</organism>
<dbReference type="RefSeq" id="WP_068258657.1">
    <property type="nucleotide sequence ID" value="NZ_LWSK01000006.1"/>
</dbReference>
<sequence>MWRSIFLALGIMAIVIGAECLIIDSASLYSAAETRASSFMNPAGDPSANSRVWRPKEHLPWLLMAAGTITVLYSFTLPQRFRRREMA</sequence>
<dbReference type="EMBL" id="VRLW01000001">
    <property type="protein sequence ID" value="KAA1259689.1"/>
    <property type="molecule type" value="Genomic_DNA"/>
</dbReference>
<feature type="transmembrane region" description="Helical" evidence="1">
    <location>
        <begin position="59"/>
        <end position="77"/>
    </location>
</feature>
<evidence type="ECO:0000313" key="2">
    <source>
        <dbReference type="EMBL" id="KAA1259689.1"/>
    </source>
</evidence>
<keyword evidence="1" id="KW-0812">Transmembrane</keyword>
<gene>
    <name evidence="2" type="ORF">LF1_22240</name>
</gene>